<evidence type="ECO:0000256" key="6">
    <source>
        <dbReference type="ARBA" id="ARBA00022683"/>
    </source>
</evidence>
<keyword evidence="2" id="KW-0813">Transport</keyword>
<comment type="caution">
    <text evidence="10">The sequence shown here is derived from an EMBL/GenBank/DDBJ whole genome shotgun (WGS) entry which is preliminary data.</text>
</comment>
<dbReference type="PANTHER" id="PTHR34581">
    <property type="entry name" value="PTS SYSTEM N,N'-DIACETYLCHITOBIOSE-SPECIFIC EIIB COMPONENT"/>
    <property type="match status" value="1"/>
</dbReference>
<proteinExistence type="inferred from homology"/>
<keyword evidence="3" id="KW-0597">Phosphoprotein</keyword>
<keyword evidence="11" id="KW-1185">Reference proteome</keyword>
<keyword evidence="4" id="KW-0762">Sugar transport</keyword>
<dbReference type="Pfam" id="PF02302">
    <property type="entry name" value="PTS_IIB"/>
    <property type="match status" value="1"/>
</dbReference>
<evidence type="ECO:0000259" key="9">
    <source>
        <dbReference type="PROSITE" id="PS51100"/>
    </source>
</evidence>
<name>A0A844FV15_9FIRM</name>
<evidence type="ECO:0000256" key="1">
    <source>
        <dbReference type="ARBA" id="ARBA00006479"/>
    </source>
</evidence>
<dbReference type="PANTHER" id="PTHR34581:SF2">
    <property type="entry name" value="PTS SYSTEM N,N'-DIACETYLCHITOBIOSE-SPECIFIC EIIB COMPONENT"/>
    <property type="match status" value="1"/>
</dbReference>
<dbReference type="Pfam" id="PF00480">
    <property type="entry name" value="ROK"/>
    <property type="match status" value="1"/>
</dbReference>
<feature type="modified residue" description="Phosphocysteine; by EIIA" evidence="8">
    <location>
        <position position="105"/>
    </location>
</feature>
<evidence type="ECO:0000256" key="2">
    <source>
        <dbReference type="ARBA" id="ARBA00022448"/>
    </source>
</evidence>
<dbReference type="InterPro" id="IPR043129">
    <property type="entry name" value="ATPase_NBD"/>
</dbReference>
<dbReference type="InterPro" id="IPR000600">
    <property type="entry name" value="ROK"/>
</dbReference>
<dbReference type="InterPro" id="IPR003501">
    <property type="entry name" value="PTS_EIIB_2/3"/>
</dbReference>
<evidence type="ECO:0000313" key="10">
    <source>
        <dbReference type="EMBL" id="MST89465.1"/>
    </source>
</evidence>
<dbReference type="Gene3D" id="3.40.50.2300">
    <property type="match status" value="1"/>
</dbReference>
<dbReference type="EMBL" id="VUNM01000016">
    <property type="protein sequence ID" value="MST89465.1"/>
    <property type="molecule type" value="Genomic_DNA"/>
</dbReference>
<gene>
    <name evidence="10" type="ORF">FYJ79_07760</name>
</gene>
<protein>
    <submittedName>
        <fullName evidence="10">ROK family protein</fullName>
    </submittedName>
</protein>
<dbReference type="Proteomes" id="UP000442619">
    <property type="component" value="Unassembled WGS sequence"/>
</dbReference>
<evidence type="ECO:0000313" key="11">
    <source>
        <dbReference type="Proteomes" id="UP000442619"/>
    </source>
</evidence>
<dbReference type="GO" id="GO:0008982">
    <property type="term" value="F:protein-N(PI)-phosphohistidine-sugar phosphotransferase activity"/>
    <property type="evidence" value="ECO:0007669"/>
    <property type="project" value="InterPro"/>
</dbReference>
<organism evidence="10 11">
    <name type="scientific">Sharpea porci</name>
    <dbReference type="NCBI Taxonomy" id="2652286"/>
    <lineage>
        <taxon>Bacteria</taxon>
        <taxon>Bacillati</taxon>
        <taxon>Bacillota</taxon>
        <taxon>Erysipelotrichia</taxon>
        <taxon>Erysipelotrichales</taxon>
        <taxon>Coprobacillaceae</taxon>
        <taxon>Sharpea</taxon>
    </lineage>
</organism>
<comment type="similarity">
    <text evidence="1">Belongs to the ROK (NagC/XylR) family.</text>
</comment>
<feature type="domain" description="PTS EIIB type-3" evidence="9">
    <location>
        <begin position="98"/>
        <end position="204"/>
    </location>
</feature>
<dbReference type="InterPro" id="IPR036095">
    <property type="entry name" value="PTS_EIIB-like_sf"/>
</dbReference>
<evidence type="ECO:0000256" key="7">
    <source>
        <dbReference type="ARBA" id="ARBA00022777"/>
    </source>
</evidence>
<evidence type="ECO:0000256" key="5">
    <source>
        <dbReference type="ARBA" id="ARBA00022679"/>
    </source>
</evidence>
<dbReference type="SUPFAM" id="SSF52794">
    <property type="entry name" value="PTS system IIB component-like"/>
    <property type="match status" value="1"/>
</dbReference>
<accession>A0A844FV15</accession>
<dbReference type="InterPro" id="IPR051819">
    <property type="entry name" value="PTS_sugar-specific_EIIB"/>
</dbReference>
<keyword evidence="7" id="KW-0418">Kinase</keyword>
<evidence type="ECO:0000256" key="4">
    <source>
        <dbReference type="ARBA" id="ARBA00022597"/>
    </source>
</evidence>
<dbReference type="Gene3D" id="3.30.420.40">
    <property type="match status" value="2"/>
</dbReference>
<sequence length="465" mass="53511">MEATYMEEDYHTFREQLENKTIKEFTKSINENKLTFESSYATGIISFNDYHIIEMEVINKKNATSEFYIHFQYNNNAHALSLYQEFEDALIQTKEKHTLNVLLCCSGGLTTSYFAMLLNEGAQAISLDYHFDAMSFDRLYHKGSDYDVILLAPQISYKHKEAESALRHKLIIDIPASIFARYDDGAMFHHIASSLETYKKRDTSPIDLPIKKDIHNTTTILVLGYIRHMDKTRIVYRIYDHNQILLTNEVIKSHLRLEDMRDIITMILTLYDIKMVGIAMPGIINNGTPYSESDTFDYENVYEYFKNQFDIPIVLNNDVNAMAVGQYLTQDETENLSFLFQPRGAIYSGIGNIIDGKLHTGHAHVSGESFLVMKHNNCSPQDLYTTEEGEIKMVACALNALIAMVAPDKIIYYCEQIPDTKKLIDALTVDIPKNVMPVIEKTIHIKDYMLLGELYLAAQYYHEHL</sequence>
<evidence type="ECO:0000256" key="3">
    <source>
        <dbReference type="ARBA" id="ARBA00022553"/>
    </source>
</evidence>
<dbReference type="GO" id="GO:0009401">
    <property type="term" value="P:phosphoenolpyruvate-dependent sugar phosphotransferase system"/>
    <property type="evidence" value="ECO:0007669"/>
    <property type="project" value="UniProtKB-KW"/>
</dbReference>
<dbReference type="AlphaFoldDB" id="A0A844FV15"/>
<dbReference type="SUPFAM" id="SSF53067">
    <property type="entry name" value="Actin-like ATPase domain"/>
    <property type="match status" value="1"/>
</dbReference>
<keyword evidence="6" id="KW-0598">Phosphotransferase system</keyword>
<reference evidence="10 11" key="1">
    <citation type="submission" date="2019-08" db="EMBL/GenBank/DDBJ databases">
        <title>In-depth cultivation of the pig gut microbiome towards novel bacterial diversity and tailored functional studies.</title>
        <authorList>
            <person name="Wylensek D."/>
            <person name="Hitch T.C.A."/>
            <person name="Clavel T."/>
        </authorList>
    </citation>
    <scope>NUCLEOTIDE SEQUENCE [LARGE SCALE GENOMIC DNA]</scope>
    <source>
        <strain evidence="10 11">CA-Schmier-601-WT-3</strain>
    </source>
</reference>
<evidence type="ECO:0000256" key="8">
    <source>
        <dbReference type="PROSITE-ProRule" id="PRU00423"/>
    </source>
</evidence>
<dbReference type="CDD" id="cd23763">
    <property type="entry name" value="ASKHA_ATPase_ROK"/>
    <property type="match status" value="1"/>
</dbReference>
<dbReference type="InterPro" id="IPR013012">
    <property type="entry name" value="PTS_EIIB_3"/>
</dbReference>
<dbReference type="PROSITE" id="PS51100">
    <property type="entry name" value="PTS_EIIB_TYPE_3"/>
    <property type="match status" value="1"/>
</dbReference>
<dbReference type="GO" id="GO:0016301">
    <property type="term" value="F:kinase activity"/>
    <property type="evidence" value="ECO:0007669"/>
    <property type="project" value="UniProtKB-KW"/>
</dbReference>
<keyword evidence="5" id="KW-0808">Transferase</keyword>